<comment type="caution">
    <text evidence="7">The sequence shown here is derived from an EMBL/GenBank/DDBJ whole genome shotgun (WGS) entry which is preliminary data.</text>
</comment>
<reference evidence="7" key="1">
    <citation type="submission" date="2022-07" db="EMBL/GenBank/DDBJ databases">
        <title>Genome Sequence of Leucocoprinus birnbaumii.</title>
        <authorList>
            <person name="Buettner E."/>
        </authorList>
    </citation>
    <scope>NUCLEOTIDE SEQUENCE</scope>
    <source>
        <strain evidence="7">VT141</strain>
    </source>
</reference>
<keyword evidence="8" id="KW-1185">Reference proteome</keyword>
<feature type="transmembrane region" description="Helical" evidence="6">
    <location>
        <begin position="45"/>
        <end position="69"/>
    </location>
</feature>
<comment type="similarity">
    <text evidence="2">Belongs to the TMEM170 family.</text>
</comment>
<dbReference type="PANTHER" id="PTHR22779">
    <property type="entry name" value="SD17342P"/>
    <property type="match status" value="1"/>
</dbReference>
<evidence type="ECO:0000256" key="6">
    <source>
        <dbReference type="SAM" id="Phobius"/>
    </source>
</evidence>
<evidence type="ECO:0000313" key="7">
    <source>
        <dbReference type="EMBL" id="KAJ3565220.1"/>
    </source>
</evidence>
<keyword evidence="4 6" id="KW-1133">Transmembrane helix</keyword>
<evidence type="ECO:0000256" key="3">
    <source>
        <dbReference type="ARBA" id="ARBA00022692"/>
    </source>
</evidence>
<evidence type="ECO:0000256" key="1">
    <source>
        <dbReference type="ARBA" id="ARBA00004141"/>
    </source>
</evidence>
<comment type="subcellular location">
    <subcellularLocation>
        <location evidence="1">Membrane</location>
        <topology evidence="1">Multi-pass membrane protein</topology>
    </subcellularLocation>
</comment>
<dbReference type="AlphaFoldDB" id="A0AAD5VNN9"/>
<keyword evidence="5 6" id="KW-0472">Membrane</keyword>
<protein>
    <submittedName>
        <fullName evidence="7">Uncharacterized protein</fullName>
    </submittedName>
</protein>
<sequence length="211" mass="23767">MSSITPPWPSLYNPGLEILHIEHRPGVSPGGAYLYSADDIFRFTFYWTLIFYMPFFFICGFYAFCNYTFPPNRPSSKISAQSSDQSFDQDDSFDQEQVMPRNNNTYVPLQVLGSRRSQLNTRATPVSRITMQPPKKNERRSRVTFAVLIFLVFLALGLAGAVIGSAVLGFAAMGLFRAGKFNMSTWIPFLLAVIQVLVGLLSIWPSIIEII</sequence>
<evidence type="ECO:0000256" key="5">
    <source>
        <dbReference type="ARBA" id="ARBA00023136"/>
    </source>
</evidence>
<feature type="transmembrane region" description="Helical" evidence="6">
    <location>
        <begin position="145"/>
        <end position="173"/>
    </location>
</feature>
<dbReference type="InterPro" id="IPR019334">
    <property type="entry name" value="TMEM170A/B/YPR153W-like"/>
</dbReference>
<keyword evidence="3 6" id="KW-0812">Transmembrane</keyword>
<evidence type="ECO:0000256" key="4">
    <source>
        <dbReference type="ARBA" id="ARBA00022989"/>
    </source>
</evidence>
<dbReference type="GO" id="GO:0016020">
    <property type="term" value="C:membrane"/>
    <property type="evidence" value="ECO:0007669"/>
    <property type="project" value="UniProtKB-SubCell"/>
</dbReference>
<dbReference type="Proteomes" id="UP001213000">
    <property type="component" value="Unassembled WGS sequence"/>
</dbReference>
<dbReference type="PANTHER" id="PTHR22779:SF6">
    <property type="entry name" value="SD17342P"/>
    <property type="match status" value="1"/>
</dbReference>
<feature type="transmembrane region" description="Helical" evidence="6">
    <location>
        <begin position="185"/>
        <end position="204"/>
    </location>
</feature>
<gene>
    <name evidence="7" type="ORF">NP233_g7771</name>
</gene>
<accession>A0AAD5VNN9</accession>
<name>A0AAD5VNN9_9AGAR</name>
<dbReference type="EMBL" id="JANIEX010000590">
    <property type="protein sequence ID" value="KAJ3565220.1"/>
    <property type="molecule type" value="Genomic_DNA"/>
</dbReference>
<evidence type="ECO:0000256" key="2">
    <source>
        <dbReference type="ARBA" id="ARBA00006325"/>
    </source>
</evidence>
<proteinExistence type="inferred from homology"/>
<organism evidence="7 8">
    <name type="scientific">Leucocoprinus birnbaumii</name>
    <dbReference type="NCBI Taxonomy" id="56174"/>
    <lineage>
        <taxon>Eukaryota</taxon>
        <taxon>Fungi</taxon>
        <taxon>Dikarya</taxon>
        <taxon>Basidiomycota</taxon>
        <taxon>Agaricomycotina</taxon>
        <taxon>Agaricomycetes</taxon>
        <taxon>Agaricomycetidae</taxon>
        <taxon>Agaricales</taxon>
        <taxon>Agaricineae</taxon>
        <taxon>Agaricaceae</taxon>
        <taxon>Leucocoprinus</taxon>
    </lineage>
</organism>
<evidence type="ECO:0000313" key="8">
    <source>
        <dbReference type="Proteomes" id="UP001213000"/>
    </source>
</evidence>